<sequence>MKAPKIKIRKQQKKSNSNKSFVRKNSYVVKQITQRVIVGKNIGTTGYGWKLVSGILSMAIETKNIGTRTSPSSLEKEAESSSSSLSFTHETNAYLTADFVRESSYTTMIEIDMSLTYDFAPGPKLMRKRRRPPNILVKSRLYKEKAENGFSTSSRRFGGGTFYDYLFEVAQTGKSPTTWEEVQAAFCDFFKDAIYDIEESFRSTTRAESCLIEGSEGMRIFNFVLEKMKNFKNFPFTFRRLCELLTYPTRWYTDFPKFMRALEKVMDVEATTEPSKPVAQDANDGQKIVSLFFKATRKQKIIAESSDEESGSGNKENKSHGSDSSGAQDNDKHLDDCMCEDCIVHRYNMCRKPPPPPPKRQSAGADPNIDSSSVTNGKRKTRSKKRAPKKKKARAQRRFDFSQAPFDTYDEIIELPDGVYPQDVQGVYECISDEEANREIVRGALMTVYDVEEFDGLDYIQQVSYYQQLPDVALIEEEHSYARPTVYALPNTSVGDQCGGLNEKYCKWSKIAQCHRFAVSAACSITGDSTTFFLL</sequence>
<evidence type="ECO:0000256" key="2">
    <source>
        <dbReference type="SAM" id="MobiDB-lite"/>
    </source>
</evidence>
<name>A0AA36MIG5_CYLNA</name>
<reference evidence="3" key="1">
    <citation type="submission" date="2023-07" db="EMBL/GenBank/DDBJ databases">
        <authorList>
            <consortium name="CYATHOMIX"/>
        </authorList>
    </citation>
    <scope>NUCLEOTIDE SEQUENCE</scope>
    <source>
        <strain evidence="3">N/A</strain>
    </source>
</reference>
<keyword evidence="4" id="KW-1185">Reference proteome</keyword>
<comment type="similarity">
    <text evidence="1">Belongs to the PPP4R2 family.</text>
</comment>
<gene>
    <name evidence="3" type="ORF">CYNAS_LOCUS22235</name>
</gene>
<dbReference type="Proteomes" id="UP001176961">
    <property type="component" value="Unassembled WGS sequence"/>
</dbReference>
<dbReference type="InterPro" id="IPR015267">
    <property type="entry name" value="PPP4R2"/>
</dbReference>
<evidence type="ECO:0000256" key="1">
    <source>
        <dbReference type="ARBA" id="ARBA00009207"/>
    </source>
</evidence>
<comment type="caution">
    <text evidence="3">The sequence shown here is derived from an EMBL/GenBank/DDBJ whole genome shotgun (WGS) entry which is preliminary data.</text>
</comment>
<dbReference type="GO" id="GO:0005634">
    <property type="term" value="C:nucleus"/>
    <property type="evidence" value="ECO:0007669"/>
    <property type="project" value="TreeGrafter"/>
</dbReference>
<evidence type="ECO:0000313" key="4">
    <source>
        <dbReference type="Proteomes" id="UP001176961"/>
    </source>
</evidence>
<dbReference type="GO" id="GO:0019888">
    <property type="term" value="F:protein phosphatase regulator activity"/>
    <property type="evidence" value="ECO:0007669"/>
    <property type="project" value="InterPro"/>
</dbReference>
<dbReference type="PANTHER" id="PTHR16487">
    <property type="entry name" value="PPP4R2-RELATED PROTEIN"/>
    <property type="match status" value="1"/>
</dbReference>
<feature type="region of interest" description="Disordered" evidence="2">
    <location>
        <begin position="353"/>
        <end position="396"/>
    </location>
</feature>
<dbReference type="GO" id="GO:0005737">
    <property type="term" value="C:cytoplasm"/>
    <property type="evidence" value="ECO:0007669"/>
    <property type="project" value="TreeGrafter"/>
</dbReference>
<accession>A0AA36MIG5</accession>
<protein>
    <submittedName>
        <fullName evidence="3">Uncharacterized protein</fullName>
    </submittedName>
</protein>
<feature type="region of interest" description="Disordered" evidence="2">
    <location>
        <begin position="302"/>
        <end position="331"/>
    </location>
</feature>
<dbReference type="EMBL" id="CATQJL010000326">
    <property type="protein sequence ID" value="CAJ0610252.1"/>
    <property type="molecule type" value="Genomic_DNA"/>
</dbReference>
<dbReference type="PANTHER" id="PTHR16487:SF0">
    <property type="entry name" value="PROTEIN PHOSPHATASE 4 REGULATORY SUBUNIT 2-RELATED"/>
    <property type="match status" value="1"/>
</dbReference>
<feature type="compositionally biased region" description="Basic residues" evidence="2">
    <location>
        <begin position="377"/>
        <end position="396"/>
    </location>
</feature>
<dbReference type="GO" id="GO:0030289">
    <property type="term" value="C:protein phosphatase 4 complex"/>
    <property type="evidence" value="ECO:0007669"/>
    <property type="project" value="InterPro"/>
</dbReference>
<evidence type="ECO:0000313" key="3">
    <source>
        <dbReference type="EMBL" id="CAJ0610252.1"/>
    </source>
</evidence>
<dbReference type="AlphaFoldDB" id="A0AA36MIG5"/>
<organism evidence="3 4">
    <name type="scientific">Cylicocyclus nassatus</name>
    <name type="common">Nematode worm</name>
    <dbReference type="NCBI Taxonomy" id="53992"/>
    <lineage>
        <taxon>Eukaryota</taxon>
        <taxon>Metazoa</taxon>
        <taxon>Ecdysozoa</taxon>
        <taxon>Nematoda</taxon>
        <taxon>Chromadorea</taxon>
        <taxon>Rhabditida</taxon>
        <taxon>Rhabditina</taxon>
        <taxon>Rhabditomorpha</taxon>
        <taxon>Strongyloidea</taxon>
        <taxon>Strongylidae</taxon>
        <taxon>Cylicocyclus</taxon>
    </lineage>
</organism>
<proteinExistence type="inferred from homology"/>
<dbReference type="Pfam" id="PF09184">
    <property type="entry name" value="PPP4R2"/>
    <property type="match status" value="1"/>
</dbReference>